<organism evidence="1 2">
    <name type="scientific">Lasiosphaeris hirsuta</name>
    <dbReference type="NCBI Taxonomy" id="260670"/>
    <lineage>
        <taxon>Eukaryota</taxon>
        <taxon>Fungi</taxon>
        <taxon>Dikarya</taxon>
        <taxon>Ascomycota</taxon>
        <taxon>Pezizomycotina</taxon>
        <taxon>Sordariomycetes</taxon>
        <taxon>Sordariomycetidae</taxon>
        <taxon>Sordariales</taxon>
        <taxon>Lasiosphaeriaceae</taxon>
        <taxon>Lasiosphaeris</taxon>
    </lineage>
</organism>
<dbReference type="InterPro" id="IPR009003">
    <property type="entry name" value="Peptidase_S1_PA"/>
</dbReference>
<proteinExistence type="predicted"/>
<feature type="non-terminal residue" evidence="1">
    <location>
        <position position="114"/>
    </location>
</feature>
<dbReference type="InterPro" id="IPR043504">
    <property type="entry name" value="Peptidase_S1_PA_chymotrypsin"/>
</dbReference>
<protein>
    <submittedName>
        <fullName evidence="1">Uncharacterized protein</fullName>
    </submittedName>
</protein>
<dbReference type="Proteomes" id="UP001172102">
    <property type="component" value="Unassembled WGS sequence"/>
</dbReference>
<keyword evidence="2" id="KW-1185">Reference proteome</keyword>
<name>A0AA40AGH7_9PEZI</name>
<feature type="non-terminal residue" evidence="1">
    <location>
        <position position="1"/>
    </location>
</feature>
<dbReference type="Gene3D" id="2.40.10.10">
    <property type="entry name" value="Trypsin-like serine proteases"/>
    <property type="match status" value="1"/>
</dbReference>
<dbReference type="EMBL" id="JAUKUA010000004">
    <property type="protein sequence ID" value="KAK0715363.1"/>
    <property type="molecule type" value="Genomic_DNA"/>
</dbReference>
<gene>
    <name evidence="1" type="ORF">B0H67DRAFT_459958</name>
</gene>
<dbReference type="SUPFAM" id="SSF50494">
    <property type="entry name" value="Trypsin-like serine proteases"/>
    <property type="match status" value="1"/>
</dbReference>
<accession>A0AA40AGH7</accession>
<evidence type="ECO:0000313" key="2">
    <source>
        <dbReference type="Proteomes" id="UP001172102"/>
    </source>
</evidence>
<comment type="caution">
    <text evidence="1">The sequence shown here is derived from an EMBL/GenBank/DDBJ whole genome shotgun (WGS) entry which is preliminary data.</text>
</comment>
<sequence>DLVFKVGASTTWTAGEFSRTKTDCSIREDKYMKQPKSEEYVYIGLKAQKDFVNFIDHGDSGAMVWDRQGDVVGLLFRGQVPGNGTTAYGLVTPIGDVFDSIKKHSGGRITDIRI</sequence>
<evidence type="ECO:0000313" key="1">
    <source>
        <dbReference type="EMBL" id="KAK0715363.1"/>
    </source>
</evidence>
<reference evidence="1" key="1">
    <citation type="submission" date="2023-06" db="EMBL/GenBank/DDBJ databases">
        <title>Genome-scale phylogeny and comparative genomics of the fungal order Sordariales.</title>
        <authorList>
            <consortium name="Lawrence Berkeley National Laboratory"/>
            <person name="Hensen N."/>
            <person name="Bonometti L."/>
            <person name="Westerberg I."/>
            <person name="Brannstrom I.O."/>
            <person name="Guillou S."/>
            <person name="Cros-Aarteil S."/>
            <person name="Calhoun S."/>
            <person name="Haridas S."/>
            <person name="Kuo A."/>
            <person name="Mondo S."/>
            <person name="Pangilinan J."/>
            <person name="Riley R."/>
            <person name="Labutti K."/>
            <person name="Andreopoulos B."/>
            <person name="Lipzen A."/>
            <person name="Chen C."/>
            <person name="Yanf M."/>
            <person name="Daum C."/>
            <person name="Ng V."/>
            <person name="Clum A."/>
            <person name="Steindorff A."/>
            <person name="Ohm R."/>
            <person name="Martin F."/>
            <person name="Silar P."/>
            <person name="Natvig D."/>
            <person name="Lalanne C."/>
            <person name="Gautier V."/>
            <person name="Ament-Velasquez S.L."/>
            <person name="Kruys A."/>
            <person name="Hutchinson M.I."/>
            <person name="Powell A.J."/>
            <person name="Barry K."/>
            <person name="Miller A.N."/>
            <person name="Grigoriev I.V."/>
            <person name="Debuchy R."/>
            <person name="Gladieux P."/>
            <person name="Thoren M.H."/>
            <person name="Johannesson H."/>
        </authorList>
    </citation>
    <scope>NUCLEOTIDE SEQUENCE</scope>
    <source>
        <strain evidence="1">SMH4607-1</strain>
    </source>
</reference>
<dbReference type="AlphaFoldDB" id="A0AA40AGH7"/>